<name>A0A239GXK8_9BACT</name>
<dbReference type="PIRSF" id="PIRSF001892">
    <property type="entry name" value="CyaE"/>
    <property type="match status" value="1"/>
</dbReference>
<evidence type="ECO:0000256" key="4">
    <source>
        <dbReference type="ARBA" id="ARBA00022452"/>
    </source>
</evidence>
<evidence type="ECO:0000313" key="10">
    <source>
        <dbReference type="EMBL" id="SNS72784.1"/>
    </source>
</evidence>
<evidence type="ECO:0000256" key="9">
    <source>
        <dbReference type="SAM" id="SignalP"/>
    </source>
</evidence>
<dbReference type="PROSITE" id="PS51257">
    <property type="entry name" value="PROKAR_LIPOPROTEIN"/>
    <property type="match status" value="1"/>
</dbReference>
<feature type="signal peptide" evidence="9">
    <location>
        <begin position="1"/>
        <end position="23"/>
    </location>
</feature>
<dbReference type="PROSITE" id="PS51318">
    <property type="entry name" value="TAT"/>
    <property type="match status" value="1"/>
</dbReference>
<comment type="subcellular location">
    <subcellularLocation>
        <location evidence="1">Cell outer membrane</location>
    </subcellularLocation>
</comment>
<feature type="chain" id="PRO_5012331049" evidence="9">
    <location>
        <begin position="24"/>
        <end position="487"/>
    </location>
</feature>
<sequence>MKTTNSRRRAFLGSLLAAGCSLAASSRAQTHDACGQAVTTRDVTHCLASAPHARALPVLAADKVYTLPELIDIAEMASPEGRIAWAHAKRAMEEAGVARALYLPVLSFEAQGSDLRAIVPFPKPIAPRGYVTVEEPTAAIQLQLEYSVVDFSRGARVDAGKALAIGSALQLSRTNQRIAYTTAVQFYRTQLDAGRLEAAKTILQTAETLLENAQSQYDNGRATLPDVQNAQAGAAQARFELSSAEGAVQKSKLALTETIGIEPTTEIQVASQAQGAPVDETEMHVEELVHSAWKTRPDLLARAQDLRHARDAARKAQAAYLPSLTLGATGGQTALWPTADYGLLGHASVSTWSVEAKLRWELFNGARKHEVGAAMAEEKTAGEEQRAAQDAVTREVWQAYVDYRTAIEQERSADSFLKASETSYDSSLDAYKYGVRSLVDVVQAERQLAQARLAAVQSKAQYLQSAITLTYATGSLLSNDTLPGVTP</sequence>
<keyword evidence="9" id="KW-0732">Signal</keyword>
<keyword evidence="8" id="KW-0175">Coiled coil</keyword>
<dbReference type="AlphaFoldDB" id="A0A239GXK8"/>
<comment type="similarity">
    <text evidence="2">Belongs to the outer membrane factor (OMF) (TC 1.B.17) family.</text>
</comment>
<dbReference type="InterPro" id="IPR051906">
    <property type="entry name" value="TolC-like"/>
</dbReference>
<evidence type="ECO:0000256" key="2">
    <source>
        <dbReference type="ARBA" id="ARBA00007613"/>
    </source>
</evidence>
<dbReference type="GO" id="GO:0015562">
    <property type="term" value="F:efflux transmembrane transporter activity"/>
    <property type="evidence" value="ECO:0007669"/>
    <property type="project" value="InterPro"/>
</dbReference>
<dbReference type="InterPro" id="IPR006311">
    <property type="entry name" value="TAT_signal"/>
</dbReference>
<dbReference type="InterPro" id="IPR028351">
    <property type="entry name" value="CyaE"/>
</dbReference>
<evidence type="ECO:0000256" key="8">
    <source>
        <dbReference type="SAM" id="Coils"/>
    </source>
</evidence>
<proteinExistence type="inferred from homology"/>
<keyword evidence="3" id="KW-0813">Transport</keyword>
<dbReference type="PANTHER" id="PTHR30026:SF20">
    <property type="entry name" value="OUTER MEMBRANE PROTEIN TOLC"/>
    <property type="match status" value="1"/>
</dbReference>
<dbReference type="GO" id="GO:0015288">
    <property type="term" value="F:porin activity"/>
    <property type="evidence" value="ECO:0007669"/>
    <property type="project" value="TreeGrafter"/>
</dbReference>
<reference evidence="10 11" key="1">
    <citation type="submission" date="2017-06" db="EMBL/GenBank/DDBJ databases">
        <authorList>
            <person name="Kim H.J."/>
            <person name="Triplett B.A."/>
        </authorList>
    </citation>
    <scope>NUCLEOTIDE SEQUENCE [LARGE SCALE GENOMIC DNA]</scope>
    <source>
        <strain evidence="10 11">DSM 18704</strain>
    </source>
</reference>
<dbReference type="OrthoDB" id="5296315at2"/>
<dbReference type="Pfam" id="PF02321">
    <property type="entry name" value="OEP"/>
    <property type="match status" value="2"/>
</dbReference>
<keyword evidence="6" id="KW-0472">Membrane</keyword>
<dbReference type="Gene3D" id="1.20.1600.10">
    <property type="entry name" value="Outer membrane efflux proteins (OEP)"/>
    <property type="match status" value="1"/>
</dbReference>
<evidence type="ECO:0000256" key="1">
    <source>
        <dbReference type="ARBA" id="ARBA00004442"/>
    </source>
</evidence>
<feature type="coiled-coil region" evidence="8">
    <location>
        <begin position="196"/>
        <end position="223"/>
    </location>
</feature>
<dbReference type="PANTHER" id="PTHR30026">
    <property type="entry name" value="OUTER MEMBRANE PROTEIN TOLC"/>
    <property type="match status" value="1"/>
</dbReference>
<dbReference type="Proteomes" id="UP000198356">
    <property type="component" value="Unassembled WGS sequence"/>
</dbReference>
<dbReference type="EMBL" id="FZOU01000002">
    <property type="protein sequence ID" value="SNS72784.1"/>
    <property type="molecule type" value="Genomic_DNA"/>
</dbReference>
<gene>
    <name evidence="10" type="ORF">SAMN05421770_10287</name>
</gene>
<keyword evidence="5" id="KW-0812">Transmembrane</keyword>
<protein>
    <submittedName>
        <fullName evidence="10">Outer membrane protein TolC</fullName>
    </submittedName>
</protein>
<dbReference type="GO" id="GO:1990281">
    <property type="term" value="C:efflux pump complex"/>
    <property type="evidence" value="ECO:0007669"/>
    <property type="project" value="TreeGrafter"/>
</dbReference>
<evidence type="ECO:0000256" key="7">
    <source>
        <dbReference type="ARBA" id="ARBA00023237"/>
    </source>
</evidence>
<keyword evidence="11" id="KW-1185">Reference proteome</keyword>
<dbReference type="GO" id="GO:0009279">
    <property type="term" value="C:cell outer membrane"/>
    <property type="evidence" value="ECO:0007669"/>
    <property type="project" value="UniProtKB-SubCell"/>
</dbReference>
<organism evidence="10 11">
    <name type="scientific">Granulicella rosea</name>
    <dbReference type="NCBI Taxonomy" id="474952"/>
    <lineage>
        <taxon>Bacteria</taxon>
        <taxon>Pseudomonadati</taxon>
        <taxon>Acidobacteriota</taxon>
        <taxon>Terriglobia</taxon>
        <taxon>Terriglobales</taxon>
        <taxon>Acidobacteriaceae</taxon>
        <taxon>Granulicella</taxon>
    </lineage>
</organism>
<dbReference type="InterPro" id="IPR003423">
    <property type="entry name" value="OMP_efflux"/>
</dbReference>
<evidence type="ECO:0000256" key="6">
    <source>
        <dbReference type="ARBA" id="ARBA00023136"/>
    </source>
</evidence>
<dbReference type="SUPFAM" id="SSF56954">
    <property type="entry name" value="Outer membrane efflux proteins (OEP)"/>
    <property type="match status" value="1"/>
</dbReference>
<dbReference type="RefSeq" id="WP_089407619.1">
    <property type="nucleotide sequence ID" value="NZ_FZOU01000002.1"/>
</dbReference>
<evidence type="ECO:0000256" key="3">
    <source>
        <dbReference type="ARBA" id="ARBA00022448"/>
    </source>
</evidence>
<keyword evidence="4" id="KW-1134">Transmembrane beta strand</keyword>
<evidence type="ECO:0000313" key="11">
    <source>
        <dbReference type="Proteomes" id="UP000198356"/>
    </source>
</evidence>
<accession>A0A239GXK8</accession>
<evidence type="ECO:0000256" key="5">
    <source>
        <dbReference type="ARBA" id="ARBA00022692"/>
    </source>
</evidence>
<keyword evidence="7" id="KW-0998">Cell outer membrane</keyword>